<dbReference type="GO" id="GO:0006355">
    <property type="term" value="P:regulation of DNA-templated transcription"/>
    <property type="evidence" value="ECO:0007669"/>
    <property type="project" value="InterPro"/>
</dbReference>
<dbReference type="PROSITE" id="PS50043">
    <property type="entry name" value="HTH_LUXR_2"/>
    <property type="match status" value="1"/>
</dbReference>
<dbReference type="EMBL" id="CXST01000001">
    <property type="protein sequence ID" value="CTQ43479.1"/>
    <property type="molecule type" value="Genomic_DNA"/>
</dbReference>
<dbReference type="InterPro" id="IPR011006">
    <property type="entry name" value="CheY-like_superfamily"/>
</dbReference>
<dbReference type="Gene3D" id="1.10.10.10">
    <property type="entry name" value="Winged helix-like DNA-binding domain superfamily/Winged helix DNA-binding domain"/>
    <property type="match status" value="1"/>
</dbReference>
<keyword evidence="2" id="KW-0805">Transcription regulation</keyword>
<evidence type="ECO:0000256" key="2">
    <source>
        <dbReference type="ARBA" id="ARBA00023015"/>
    </source>
</evidence>
<dbReference type="SMART" id="SM00421">
    <property type="entry name" value="HTH_LUXR"/>
    <property type="match status" value="1"/>
</dbReference>
<reference evidence="9" key="1">
    <citation type="submission" date="2015-07" db="EMBL/GenBank/DDBJ databases">
        <authorList>
            <person name="Rodrigo-Torres Lidia"/>
            <person name="Arahal R.David."/>
        </authorList>
    </citation>
    <scope>NUCLEOTIDE SEQUENCE [LARGE SCALE GENOMIC DNA]</scope>
    <source>
        <strain evidence="9">CECT 4801</strain>
    </source>
</reference>
<dbReference type="InterPro" id="IPR039420">
    <property type="entry name" value="WalR-like"/>
</dbReference>
<dbReference type="OrthoDB" id="9814495at2"/>
<proteinExistence type="predicted"/>
<dbReference type="GO" id="GO:0000160">
    <property type="term" value="P:phosphorelay signal transduction system"/>
    <property type="evidence" value="ECO:0007669"/>
    <property type="project" value="InterPro"/>
</dbReference>
<sequence length="217" mass="23701">MKDQRYSAIIADDHAIVRSGLRDALEKPGLIEPEGINVLAEAGDGLSAIAEVRKRRPDLLLLDVSMPMAGGVEVLIEARRWSKETRVVVLTGISAVGLISDLIEAGVDGLFSKASDNAEFYQKLPGILRGQRHISDVFLKILEETPAPPVLTDRERQTLNLILAGRSNKEIAEGLGISVKTVDKHRTSLMQKLNVHSVPQLMAKALKEGMIDPSREL</sequence>
<feature type="domain" description="HTH luxR-type" evidence="6">
    <location>
        <begin position="144"/>
        <end position="209"/>
    </location>
</feature>
<dbReference type="CDD" id="cd17535">
    <property type="entry name" value="REC_NarL-like"/>
    <property type="match status" value="1"/>
</dbReference>
<evidence type="ECO:0000313" key="8">
    <source>
        <dbReference type="EMBL" id="CTQ43479.1"/>
    </source>
</evidence>
<keyword evidence="4" id="KW-0804">Transcription</keyword>
<dbReference type="PROSITE" id="PS00622">
    <property type="entry name" value="HTH_LUXR_1"/>
    <property type="match status" value="1"/>
</dbReference>
<dbReference type="SUPFAM" id="SSF52172">
    <property type="entry name" value="CheY-like"/>
    <property type="match status" value="1"/>
</dbReference>
<feature type="domain" description="Response regulatory" evidence="7">
    <location>
        <begin position="7"/>
        <end position="128"/>
    </location>
</feature>
<keyword evidence="9" id="KW-1185">Reference proteome</keyword>
<dbReference type="RefSeq" id="WP_055655627.1">
    <property type="nucleotide sequence ID" value="NZ_CP045627.1"/>
</dbReference>
<organism evidence="8 9">
    <name type="scientific">Roseibium aggregatum</name>
    <dbReference type="NCBI Taxonomy" id="187304"/>
    <lineage>
        <taxon>Bacteria</taxon>
        <taxon>Pseudomonadati</taxon>
        <taxon>Pseudomonadota</taxon>
        <taxon>Alphaproteobacteria</taxon>
        <taxon>Hyphomicrobiales</taxon>
        <taxon>Stappiaceae</taxon>
        <taxon>Roseibium</taxon>
    </lineage>
</organism>
<evidence type="ECO:0000259" key="7">
    <source>
        <dbReference type="PROSITE" id="PS50110"/>
    </source>
</evidence>
<dbReference type="AlphaFoldDB" id="A0A0M6Y2C3"/>
<evidence type="ECO:0000256" key="5">
    <source>
        <dbReference type="PROSITE-ProRule" id="PRU00169"/>
    </source>
</evidence>
<accession>A0A0M6Y2C3</accession>
<dbReference type="Gene3D" id="3.40.50.2300">
    <property type="match status" value="1"/>
</dbReference>
<evidence type="ECO:0000313" key="9">
    <source>
        <dbReference type="Proteomes" id="UP000048926"/>
    </source>
</evidence>
<feature type="modified residue" description="4-aspartylphosphate" evidence="5">
    <location>
        <position position="63"/>
    </location>
</feature>
<keyword evidence="1 5" id="KW-0597">Phosphoprotein</keyword>
<dbReference type="InterPro" id="IPR001789">
    <property type="entry name" value="Sig_transdc_resp-reg_receiver"/>
</dbReference>
<name>A0A0M6Y2C3_9HYPH</name>
<dbReference type="PROSITE" id="PS50110">
    <property type="entry name" value="RESPONSE_REGULATORY"/>
    <property type="match status" value="1"/>
</dbReference>
<dbReference type="InterPro" id="IPR036388">
    <property type="entry name" value="WH-like_DNA-bd_sf"/>
</dbReference>
<evidence type="ECO:0000256" key="1">
    <source>
        <dbReference type="ARBA" id="ARBA00022553"/>
    </source>
</evidence>
<dbReference type="Pfam" id="PF00072">
    <property type="entry name" value="Response_reg"/>
    <property type="match status" value="1"/>
</dbReference>
<dbReference type="SUPFAM" id="SSF46894">
    <property type="entry name" value="C-terminal effector domain of the bipartite response regulators"/>
    <property type="match status" value="1"/>
</dbReference>
<dbReference type="PANTHER" id="PTHR43214:SF41">
    <property type="entry name" value="NITRATE_NITRITE RESPONSE REGULATOR PROTEIN NARP"/>
    <property type="match status" value="1"/>
</dbReference>
<dbReference type="Proteomes" id="UP000048926">
    <property type="component" value="Unassembled WGS sequence"/>
</dbReference>
<protein>
    <submittedName>
        <fullName evidence="8">Response regulator UvrY</fullName>
    </submittedName>
</protein>
<gene>
    <name evidence="8" type="primary">uvrY</name>
    <name evidence="8" type="ORF">LAL4801_01917</name>
</gene>
<dbReference type="STRING" id="187304.B0E33_20805"/>
<dbReference type="CDD" id="cd06170">
    <property type="entry name" value="LuxR_C_like"/>
    <property type="match status" value="1"/>
</dbReference>
<dbReference type="Pfam" id="PF00196">
    <property type="entry name" value="GerE"/>
    <property type="match status" value="1"/>
</dbReference>
<dbReference type="PRINTS" id="PR00038">
    <property type="entry name" value="HTHLUXR"/>
</dbReference>
<dbReference type="InterPro" id="IPR000792">
    <property type="entry name" value="Tscrpt_reg_LuxR_C"/>
</dbReference>
<evidence type="ECO:0000259" key="6">
    <source>
        <dbReference type="PROSITE" id="PS50043"/>
    </source>
</evidence>
<keyword evidence="3" id="KW-0238">DNA-binding</keyword>
<evidence type="ECO:0000256" key="4">
    <source>
        <dbReference type="ARBA" id="ARBA00023163"/>
    </source>
</evidence>
<dbReference type="GO" id="GO:0003677">
    <property type="term" value="F:DNA binding"/>
    <property type="evidence" value="ECO:0007669"/>
    <property type="project" value="UniProtKB-KW"/>
</dbReference>
<dbReference type="SMART" id="SM00448">
    <property type="entry name" value="REC"/>
    <property type="match status" value="1"/>
</dbReference>
<dbReference type="InterPro" id="IPR016032">
    <property type="entry name" value="Sig_transdc_resp-reg_C-effctor"/>
</dbReference>
<evidence type="ECO:0000256" key="3">
    <source>
        <dbReference type="ARBA" id="ARBA00023125"/>
    </source>
</evidence>
<dbReference type="InterPro" id="IPR058245">
    <property type="entry name" value="NreC/VraR/RcsB-like_REC"/>
</dbReference>
<dbReference type="PANTHER" id="PTHR43214">
    <property type="entry name" value="TWO-COMPONENT RESPONSE REGULATOR"/>
    <property type="match status" value="1"/>
</dbReference>